<evidence type="ECO:0000256" key="1">
    <source>
        <dbReference type="SAM" id="MobiDB-lite"/>
    </source>
</evidence>
<reference evidence="2 3" key="1">
    <citation type="submission" date="2020-03" db="EMBL/GenBank/DDBJ databases">
        <title>Whole genome shotgun sequence of Phytohabitans houttuyneae NBRC 108639.</title>
        <authorList>
            <person name="Komaki H."/>
            <person name="Tamura T."/>
        </authorList>
    </citation>
    <scope>NUCLEOTIDE SEQUENCE [LARGE SCALE GENOMIC DNA]</scope>
    <source>
        <strain evidence="2 3">NBRC 108639</strain>
    </source>
</reference>
<reference evidence="2 3" key="2">
    <citation type="submission" date="2020-03" db="EMBL/GenBank/DDBJ databases">
        <authorList>
            <person name="Ichikawa N."/>
            <person name="Kimura A."/>
            <person name="Kitahashi Y."/>
            <person name="Uohara A."/>
        </authorList>
    </citation>
    <scope>NUCLEOTIDE SEQUENCE [LARGE SCALE GENOMIC DNA]</scope>
    <source>
        <strain evidence="2 3">NBRC 108639</strain>
    </source>
</reference>
<gene>
    <name evidence="2" type="ORF">Phou_015760</name>
</gene>
<evidence type="ECO:0000313" key="2">
    <source>
        <dbReference type="EMBL" id="GFJ77396.1"/>
    </source>
</evidence>
<feature type="region of interest" description="Disordered" evidence="1">
    <location>
        <begin position="168"/>
        <end position="211"/>
    </location>
</feature>
<name>A0A6V8K5Y1_9ACTN</name>
<comment type="caution">
    <text evidence="2">The sequence shown here is derived from an EMBL/GenBank/DDBJ whole genome shotgun (WGS) entry which is preliminary data.</text>
</comment>
<dbReference type="Proteomes" id="UP000482800">
    <property type="component" value="Unassembled WGS sequence"/>
</dbReference>
<organism evidence="2 3">
    <name type="scientific">Phytohabitans houttuyneae</name>
    <dbReference type="NCBI Taxonomy" id="1076126"/>
    <lineage>
        <taxon>Bacteria</taxon>
        <taxon>Bacillati</taxon>
        <taxon>Actinomycetota</taxon>
        <taxon>Actinomycetes</taxon>
        <taxon>Micromonosporales</taxon>
        <taxon>Micromonosporaceae</taxon>
    </lineage>
</organism>
<evidence type="ECO:0000313" key="3">
    <source>
        <dbReference type="Proteomes" id="UP000482800"/>
    </source>
</evidence>
<keyword evidence="3" id="KW-1185">Reference proteome</keyword>
<protein>
    <recommendedName>
        <fullName evidence="4">IS110 family transposase</fullName>
    </recommendedName>
</protein>
<feature type="compositionally biased region" description="Basic residues" evidence="1">
    <location>
        <begin position="123"/>
        <end position="149"/>
    </location>
</feature>
<feature type="region of interest" description="Disordered" evidence="1">
    <location>
        <begin position="111"/>
        <end position="151"/>
    </location>
</feature>
<proteinExistence type="predicted"/>
<evidence type="ECO:0008006" key="4">
    <source>
        <dbReference type="Google" id="ProtNLM"/>
    </source>
</evidence>
<accession>A0A6V8K5Y1</accession>
<sequence>MLELLSRCGGPAGLRKASRTKFVEITKQRAPRMGTRLVDQILTALDAQTVVVPGTTTAETVLPRLADSMRDRLRQRGQTAAQVEGMLDAHPLTSMPGIGVRTAARILLEVGDGTSLPTPRPPSRLRRPGPGHPSLRHQHPRRTPTKRRQQTTQARVFLAAFAALADPTSRTCREHRWPGLPGTGGGRAGRDPRTPARTSQSPSSNPSAAHDYAAVITDLRIDTTDAIRIDPDEAIPLT</sequence>
<dbReference type="AlphaFoldDB" id="A0A6V8K5Y1"/>
<dbReference type="EMBL" id="BLPF01000001">
    <property type="protein sequence ID" value="GFJ77396.1"/>
    <property type="molecule type" value="Genomic_DNA"/>
</dbReference>